<proteinExistence type="predicted"/>
<reference evidence="2" key="1">
    <citation type="journal article" date="2006" name="Mol. Genet. Genomics">
        <title>Divergent non-LTR retrotransposon lineages from the genomes of scorpions (Arachnida: Scorpiones).</title>
        <authorList>
            <person name="Glushkov S."/>
            <person name="Novikova O."/>
            <person name="Blinov A."/>
            <person name="Fet V."/>
        </authorList>
    </citation>
    <scope>NUCLEOTIDE SEQUENCE</scope>
</reference>
<organism evidence="2">
    <name type="scientific">Hadruroides charcasus</name>
    <name type="common">Peruvian golden scorpion</name>
    <dbReference type="NCBI Taxonomy" id="255309"/>
    <lineage>
        <taxon>Eukaryota</taxon>
        <taxon>Metazoa</taxon>
        <taxon>Ecdysozoa</taxon>
        <taxon>Arthropoda</taxon>
        <taxon>Chelicerata</taxon>
        <taxon>Arachnida</taxon>
        <taxon>Scorpiones</taxon>
        <taxon>Iurida</taxon>
        <taxon>Iuroidea</taxon>
        <taxon>Hadruroides</taxon>
    </lineage>
</organism>
<dbReference type="PROSITE" id="PS50878">
    <property type="entry name" value="RT_POL"/>
    <property type="match status" value="1"/>
</dbReference>
<dbReference type="SUPFAM" id="SSF56672">
    <property type="entry name" value="DNA/RNA polymerases"/>
    <property type="match status" value="1"/>
</dbReference>
<dbReference type="AlphaFoldDB" id="Q5EFF8"/>
<dbReference type="GO" id="GO:0003964">
    <property type="term" value="F:RNA-directed DNA polymerase activity"/>
    <property type="evidence" value="ECO:0007669"/>
    <property type="project" value="UniProtKB-KW"/>
</dbReference>
<dbReference type="Pfam" id="PF00078">
    <property type="entry name" value="RVT_1"/>
    <property type="match status" value="1"/>
</dbReference>
<evidence type="ECO:0000259" key="1">
    <source>
        <dbReference type="PROSITE" id="PS50878"/>
    </source>
</evidence>
<name>Q5EFF8_9SCOR</name>
<dbReference type="EMBL" id="AY894787">
    <property type="protein sequence ID" value="AAX07256.1"/>
    <property type="molecule type" value="Genomic_DNA"/>
</dbReference>
<sequence>ILSSAPGPDGIFPRTVFLTADLSAKCFTLIFNKSMSDNYLPEDWKKSFVIPFCKKGNKNSLDNYRPISITCCVTKIMEHIIASQITNYLFSNDIISSRQFGFRSGSSTTILMVALSDYIINTLDGNEIDLITIDLRKAFDSVNHSALIFKLNKYNIDYSTIVWIEQILTGRSQAVSYNNIISNYIDVKCGVP</sequence>
<evidence type="ECO:0000313" key="2">
    <source>
        <dbReference type="EMBL" id="AAX07256.1"/>
    </source>
</evidence>
<keyword evidence="2" id="KW-0808">Transferase</keyword>
<dbReference type="InterPro" id="IPR043502">
    <property type="entry name" value="DNA/RNA_pol_sf"/>
</dbReference>
<feature type="non-terminal residue" evidence="2">
    <location>
        <position position="1"/>
    </location>
</feature>
<feature type="non-terminal residue" evidence="2">
    <location>
        <position position="192"/>
    </location>
</feature>
<keyword evidence="2" id="KW-0548">Nucleotidyltransferase</keyword>
<dbReference type="InterPro" id="IPR000477">
    <property type="entry name" value="RT_dom"/>
</dbReference>
<gene>
    <name evidence="2" type="primary">RT</name>
</gene>
<protein>
    <submittedName>
        <fullName evidence="2">Reverse transcriptase</fullName>
    </submittedName>
</protein>
<dbReference type="PANTHER" id="PTHR19446">
    <property type="entry name" value="REVERSE TRANSCRIPTASES"/>
    <property type="match status" value="1"/>
</dbReference>
<keyword evidence="2" id="KW-0695">RNA-directed DNA polymerase</keyword>
<accession>Q5EFF8</accession>
<feature type="domain" description="Reverse transcriptase" evidence="1">
    <location>
        <begin position="33"/>
        <end position="192"/>
    </location>
</feature>